<reference evidence="3" key="1">
    <citation type="journal article" date="2020" name="Stud. Mycol.">
        <title>101 Dothideomycetes genomes: a test case for predicting lifestyles and emergence of pathogens.</title>
        <authorList>
            <person name="Haridas S."/>
            <person name="Albert R."/>
            <person name="Binder M."/>
            <person name="Bloem J."/>
            <person name="Labutti K."/>
            <person name="Salamov A."/>
            <person name="Andreopoulos B."/>
            <person name="Baker S."/>
            <person name="Barry K."/>
            <person name="Bills G."/>
            <person name="Bluhm B."/>
            <person name="Cannon C."/>
            <person name="Castanera R."/>
            <person name="Culley D."/>
            <person name="Daum C."/>
            <person name="Ezra D."/>
            <person name="Gonzalez J."/>
            <person name="Henrissat B."/>
            <person name="Kuo A."/>
            <person name="Liang C."/>
            <person name="Lipzen A."/>
            <person name="Lutzoni F."/>
            <person name="Magnuson J."/>
            <person name="Mondo S."/>
            <person name="Nolan M."/>
            <person name="Ohm R."/>
            <person name="Pangilinan J."/>
            <person name="Park H.-J."/>
            <person name="Ramirez L."/>
            <person name="Alfaro M."/>
            <person name="Sun H."/>
            <person name="Tritt A."/>
            <person name="Yoshinaga Y."/>
            <person name="Zwiers L.-H."/>
            <person name="Turgeon B."/>
            <person name="Goodwin S."/>
            <person name="Spatafora J."/>
            <person name="Crous P."/>
            <person name="Grigoriev I."/>
        </authorList>
    </citation>
    <scope>NUCLEOTIDE SEQUENCE</scope>
    <source>
        <strain evidence="3">CBS 690.94</strain>
    </source>
</reference>
<feature type="compositionally biased region" description="Basic and acidic residues" evidence="1">
    <location>
        <begin position="72"/>
        <end position="83"/>
    </location>
</feature>
<evidence type="ECO:0000313" key="4">
    <source>
        <dbReference type="Proteomes" id="UP000799764"/>
    </source>
</evidence>
<dbReference type="EMBL" id="MU001502">
    <property type="protein sequence ID" value="KAF2443675.1"/>
    <property type="molecule type" value="Genomic_DNA"/>
</dbReference>
<gene>
    <name evidence="3" type="ORF">P171DRAFT_522182</name>
</gene>
<proteinExistence type="predicted"/>
<dbReference type="AlphaFoldDB" id="A0A9P4UAX2"/>
<dbReference type="PROSITE" id="PS51257">
    <property type="entry name" value="PROKAR_LIPOPROTEIN"/>
    <property type="match status" value="1"/>
</dbReference>
<feature type="compositionally biased region" description="Basic and acidic residues" evidence="1">
    <location>
        <begin position="39"/>
        <end position="52"/>
    </location>
</feature>
<accession>A0A9P4UAX2</accession>
<evidence type="ECO:0000256" key="1">
    <source>
        <dbReference type="SAM" id="MobiDB-lite"/>
    </source>
</evidence>
<sequence length="353" mass="40811">MTNRRTKVTTIALGLACAPFLCCWIIIASCCCPRRLRPHGESGDKRRFEKRQTMAPRPLPVRPPERALTLRRRNEEAENEAKPQKPRGVVRDQSTSRLMQLPLELRQMIYRAALGDSVMHMVLKKHKLGHQRCKASTIAECSEQYSFFSPDNVWSPLGEPLDDPPATDGNILPLLLTCRQMQVPTTRRQLNSTNNARYSESIDYLYSTNTFSFSDLDCLRYFSATILPQRWSLVQNLDIEWCISWPIYDPLAQALLISRPALYPPHDEATWEGTWHIISNMSSLKWLRVRLMYFDGFRDPGCEEKLLAPMRQVALPKTFNVHLNWSGEEIEDAPFRAFRPGTRESLFPDEDWV</sequence>
<comment type="caution">
    <text evidence="3">The sequence shown here is derived from an EMBL/GenBank/DDBJ whole genome shotgun (WGS) entry which is preliminary data.</text>
</comment>
<dbReference type="InterPro" id="IPR056632">
    <property type="entry name" value="DUF7730"/>
</dbReference>
<organism evidence="3 4">
    <name type="scientific">Karstenula rhodostoma CBS 690.94</name>
    <dbReference type="NCBI Taxonomy" id="1392251"/>
    <lineage>
        <taxon>Eukaryota</taxon>
        <taxon>Fungi</taxon>
        <taxon>Dikarya</taxon>
        <taxon>Ascomycota</taxon>
        <taxon>Pezizomycotina</taxon>
        <taxon>Dothideomycetes</taxon>
        <taxon>Pleosporomycetidae</taxon>
        <taxon>Pleosporales</taxon>
        <taxon>Massarineae</taxon>
        <taxon>Didymosphaeriaceae</taxon>
        <taxon>Karstenula</taxon>
    </lineage>
</organism>
<dbReference type="OrthoDB" id="4757095at2759"/>
<keyword evidence="4" id="KW-1185">Reference proteome</keyword>
<name>A0A9P4UAX2_9PLEO</name>
<feature type="domain" description="DUF7730" evidence="2">
    <location>
        <begin position="92"/>
        <end position="327"/>
    </location>
</feature>
<dbReference type="Pfam" id="PF24864">
    <property type="entry name" value="DUF7730"/>
    <property type="match status" value="1"/>
</dbReference>
<feature type="region of interest" description="Disordered" evidence="1">
    <location>
        <begin position="39"/>
        <end position="94"/>
    </location>
</feature>
<dbReference type="Proteomes" id="UP000799764">
    <property type="component" value="Unassembled WGS sequence"/>
</dbReference>
<protein>
    <recommendedName>
        <fullName evidence="2">DUF7730 domain-containing protein</fullName>
    </recommendedName>
</protein>
<evidence type="ECO:0000259" key="2">
    <source>
        <dbReference type="Pfam" id="PF24864"/>
    </source>
</evidence>
<dbReference type="PANTHER" id="PTHR38790">
    <property type="entry name" value="2EXR DOMAIN-CONTAINING PROTEIN-RELATED"/>
    <property type="match status" value="1"/>
</dbReference>
<evidence type="ECO:0000313" key="3">
    <source>
        <dbReference type="EMBL" id="KAF2443675.1"/>
    </source>
</evidence>